<dbReference type="OrthoDB" id="6147534at2759"/>
<name>A0A448X7A3_9PLAT</name>
<dbReference type="EMBL" id="CAAALY010106722">
    <property type="protein sequence ID" value="VEL29843.1"/>
    <property type="molecule type" value="Genomic_DNA"/>
</dbReference>
<protein>
    <recommendedName>
        <fullName evidence="3">BAH domain-containing protein</fullName>
    </recommendedName>
</protein>
<dbReference type="InterPro" id="IPR043151">
    <property type="entry name" value="BAH_sf"/>
</dbReference>
<dbReference type="Proteomes" id="UP000784294">
    <property type="component" value="Unassembled WGS sequence"/>
</dbReference>
<reference evidence="1" key="1">
    <citation type="submission" date="2018-11" db="EMBL/GenBank/DDBJ databases">
        <authorList>
            <consortium name="Pathogen Informatics"/>
        </authorList>
    </citation>
    <scope>NUCLEOTIDE SEQUENCE</scope>
</reference>
<comment type="caution">
    <text evidence="1">The sequence shown here is derived from an EMBL/GenBank/DDBJ whole genome shotgun (WGS) entry which is preliminary data.</text>
</comment>
<proteinExistence type="predicted"/>
<feature type="non-terminal residue" evidence="1">
    <location>
        <position position="1"/>
    </location>
</feature>
<keyword evidence="2" id="KW-1185">Reference proteome</keyword>
<evidence type="ECO:0000313" key="2">
    <source>
        <dbReference type="Proteomes" id="UP000784294"/>
    </source>
</evidence>
<evidence type="ECO:0008006" key="3">
    <source>
        <dbReference type="Google" id="ProtNLM"/>
    </source>
</evidence>
<evidence type="ECO:0000313" key="1">
    <source>
        <dbReference type="EMBL" id="VEL29843.1"/>
    </source>
</evidence>
<sequence length="78" mass="9293">DFVYYEEPDFEYFTIGLIEEIKLSRREKCSVVVKCFYRTRDIPESAKQSLLDREQQELPGGLKANQEVGAFFSYFDFY</sequence>
<dbReference type="AlphaFoldDB" id="A0A448X7A3"/>
<organism evidence="1 2">
    <name type="scientific">Protopolystoma xenopodis</name>
    <dbReference type="NCBI Taxonomy" id="117903"/>
    <lineage>
        <taxon>Eukaryota</taxon>
        <taxon>Metazoa</taxon>
        <taxon>Spiralia</taxon>
        <taxon>Lophotrochozoa</taxon>
        <taxon>Platyhelminthes</taxon>
        <taxon>Monogenea</taxon>
        <taxon>Polyopisthocotylea</taxon>
        <taxon>Polystomatidea</taxon>
        <taxon>Polystomatidae</taxon>
        <taxon>Protopolystoma</taxon>
    </lineage>
</organism>
<gene>
    <name evidence="1" type="ORF">PXEA_LOCUS23283</name>
</gene>
<accession>A0A448X7A3</accession>
<dbReference type="Gene3D" id="2.30.30.490">
    <property type="match status" value="1"/>
</dbReference>